<evidence type="ECO:0000313" key="5">
    <source>
        <dbReference type="Proteomes" id="UP001595935"/>
    </source>
</evidence>
<gene>
    <name evidence="4" type="ORF">ACFO5S_19085</name>
</gene>
<evidence type="ECO:0000313" key="4">
    <source>
        <dbReference type="EMBL" id="MFC4749564.1"/>
    </source>
</evidence>
<keyword evidence="1" id="KW-0732">Signal</keyword>
<evidence type="ECO:0000259" key="2">
    <source>
        <dbReference type="PROSITE" id="PS50835"/>
    </source>
</evidence>
<dbReference type="Gene3D" id="2.40.10.10">
    <property type="entry name" value="Trypsin-like serine proteases"/>
    <property type="match status" value="2"/>
</dbReference>
<name>A0ABV9PHP9_9FLAO</name>
<dbReference type="InterPro" id="IPR036179">
    <property type="entry name" value="Ig-like_dom_sf"/>
</dbReference>
<dbReference type="PROSITE" id="PS50853">
    <property type="entry name" value="FN3"/>
    <property type="match status" value="1"/>
</dbReference>
<evidence type="ECO:0000259" key="3">
    <source>
        <dbReference type="PROSITE" id="PS50853"/>
    </source>
</evidence>
<dbReference type="InterPro" id="IPR041286">
    <property type="entry name" value="MBG_2"/>
</dbReference>
<dbReference type="Gene3D" id="2.60.40.740">
    <property type="match status" value="8"/>
</dbReference>
<dbReference type="InterPro" id="IPR007110">
    <property type="entry name" value="Ig-like_dom"/>
</dbReference>
<dbReference type="Pfam" id="PF13573">
    <property type="entry name" value="SprB"/>
    <property type="match status" value="12"/>
</dbReference>
<dbReference type="SUPFAM" id="SSF48726">
    <property type="entry name" value="Immunoglobulin"/>
    <property type="match status" value="2"/>
</dbReference>
<dbReference type="EMBL" id="JBHSGV010000007">
    <property type="protein sequence ID" value="MFC4749564.1"/>
    <property type="molecule type" value="Genomic_DNA"/>
</dbReference>
<reference evidence="5" key="1">
    <citation type="journal article" date="2019" name="Int. J. Syst. Evol. Microbiol.">
        <title>The Global Catalogue of Microorganisms (GCM) 10K type strain sequencing project: providing services to taxonomists for standard genome sequencing and annotation.</title>
        <authorList>
            <consortium name="The Broad Institute Genomics Platform"/>
            <consortium name="The Broad Institute Genome Sequencing Center for Infectious Disease"/>
            <person name="Wu L."/>
            <person name="Ma J."/>
        </authorList>
    </citation>
    <scope>NUCLEOTIDE SEQUENCE [LARGE SCALE GENOMIC DNA]</scope>
    <source>
        <strain evidence="5">WYCCWR 13023</strain>
    </source>
</reference>
<dbReference type="InterPro" id="IPR026444">
    <property type="entry name" value="Secre_tail"/>
</dbReference>
<dbReference type="InterPro" id="IPR003961">
    <property type="entry name" value="FN3_dom"/>
</dbReference>
<protein>
    <submittedName>
        <fullName evidence="4">MBG domain-containing protein</fullName>
    </submittedName>
</protein>
<dbReference type="Proteomes" id="UP001595935">
    <property type="component" value="Unassembled WGS sequence"/>
</dbReference>
<dbReference type="InterPro" id="IPR003599">
    <property type="entry name" value="Ig_sub"/>
</dbReference>
<feature type="domain" description="Ig-like" evidence="2">
    <location>
        <begin position="255"/>
        <end position="353"/>
    </location>
</feature>
<evidence type="ECO:0000256" key="1">
    <source>
        <dbReference type="ARBA" id="ARBA00022729"/>
    </source>
</evidence>
<dbReference type="Pfam" id="PF18676">
    <property type="entry name" value="MBG_2"/>
    <property type="match status" value="1"/>
</dbReference>
<organism evidence="4 5">
    <name type="scientific">Flavobacterium branchiicola</name>
    <dbReference type="NCBI Taxonomy" id="1114875"/>
    <lineage>
        <taxon>Bacteria</taxon>
        <taxon>Pseudomonadati</taxon>
        <taxon>Bacteroidota</taxon>
        <taxon>Flavobacteriia</taxon>
        <taxon>Flavobacteriales</taxon>
        <taxon>Flavobacteriaceae</taxon>
        <taxon>Flavobacterium</taxon>
    </lineage>
</organism>
<dbReference type="RefSeq" id="WP_213259208.1">
    <property type="nucleotide sequence ID" value="NZ_JAGYWA010000007.1"/>
</dbReference>
<sequence>MKHFYSQIKNFINIALFLGIFLQSFSGYSQTLTVGDIIFTGYDSTFNATDGDAYSFVCLVPIPASTTISFTDRGYFETGTWQAVSTLEGTVSWTSGATVIPTGTEIIIQGKKAYIYNLAGGTTTENGVVTQTEGTMTNGLVLSGTGDQIVAFQGGSGVVTGAGVTFISGLHFFRCAQGTTQSGWDDPLCANGSNGSVMPPNLVGGTSAFYTEGTTPASAKFNSASGVPITTVAQIRTAVMNPANWTLSATSLPLPSAATFLGTPPTITGNPPNRTICPGNNTTFSITANNATGYQWQVNQGSGFNNISNGVPYSGALTATLTLTGVTAAMSGYLYRCVATGVGSVNSNNATLTVPNTIVTTTAQTNVSCNGGTNGSATISATGGITPYTYSWSPSGGTGATASNLAANTYTVTVTDNIGCMTSHTVIIAQPTIAQSSPAITTHPASFSACAGTNTSITVAATNVATYQWQVNNGLGFANISDGGTSPNYAGATTATLAIDNITAGMDGLTYRVILKSSCLFTTTSNSATLTFTPPTLIVTNPDASTICSGSNTTFSVTAANATGYQWQVDQGGGFNNISNGAPYSGATTSTLTITNATVGLSGYLYRVIATGTCAPATSNNAALTVNPAPSISIPPSPSTICAGANTTFSVTASNATGYQWQVDQGGGFTNISNGAPYSGENTATLTITGATAGLSGSVYRVVATGGCTPAAVSNSAALTVNSSPSISTQPSASSICTGANTTFFVSAANATGYQWQVDNGSGFTSISNNATYSGATTATLTITGATVGLNGYRYRAIASGVCTPAAPSNDALLTVGFTPAITAEPSSITVCIGENTTFTAAASNATSLQWEVNNGSGFTNVNNAAPYSGATTSSLTITGAIASLNNYQYRLIAIGGCPPNATSLAATLKVPTILANPTQTNVNCNGGDNGTATVAPSGGTAPYTFLWSNNQTNATITGLIAGSYSVIIEDANHCQITQNFTITQLPLLVASQGTITNVSCYNGTNGTAAVNVTGGAGGYTYSWAPTGGSAATATGLASGTYTVTVTDANLCQTTQSFVVGQPNAPLSATTSQDDILCNGYATGSASVVVSGGTLGYTYFWAPSGGTAATASNLTAGVYTVTITDANSCQINKTFTITEPAIALTVTPVSQTNIACFGEATGSATVSASGGTGAYSYSWAPSGGTGATASGLISGTYVVTVTDDNGCQQTQTFTIGQPAAPLSATTASTGISCNGGSNGTASVTVSGGTPGYTYAWAPLGGIASSVSGRPAGDYTCTITDANGCSIVKNITIGTPAPFSASVSTSDVSCNGGANGTATITPSGATFPYSYTWTPYGGSAATASGLAAGDYSVLVEDANGCVYSVDVHINQPAILDATISKTDVLCNGGATGTATVTPSGGNSSYTYSWAPYGGTDATATGLSVGVFDCTITDAKGCFITRSITINQPAVLTATTSQIDATCSTSGQAGVTPSGGTTPYSYSWSPSGETTDIATNLAAGNHSVVITDANGCTLTKNFVIITNNTLVATIGQSDVLCHGANTGSASVVPSGAPGPFTYVWAPSGGNNDTASNLTAGNYSVTITSSNGCTIVKNVTITEPSAITLVPSQVDILCHGEATGQASITATGGTGAYTYSWAPSGATGATATGLAAGTHTVTVKDANGCTAIQNFTIVQPNAIIATVSKSDVTCIGSNNGSVSLSVTGGTGAYTYSWSSSPGTGSSISGLSAGTYAVTITDANSCSITENIIITQPDNLVNLSTLTPTSVTVSSAVLTGTVFSDGINRDNGSCLAEAGFVFATHSNPSVTDTKVTIGSALGSLSSPLSNLKGNTTYYVKTYAINSNGNVNYGNEISFTTEKYKLTITATAGHKKVYGTADPVFDYTAAGFVNGDTSAIISGSLSREAGEDVGTYNITAGTISAGADYTIVLESATFEIIKADQVITWSQTLEFGCDTGEEAQLTASSNSGLPINYSIASSNIGEISGTTLHIKNSGSTTITAAQNGNLNYNPATAVTKPVTVSQSGLVIQQWSDVLLFNNQSKIFVAFQWYKNGAAVAGATRQYYSEGQPLNGTYYVIAKDIKGNSIKSCPLVLTGAVFTNTLKVYPNPVKASNEFTLECNFSESQLSGATVTIFNITGTLVQTISNVKAKNQITAPSQSGVYIIMLTLSSGQLKTINLLVN</sequence>
<comment type="caution">
    <text evidence="4">The sequence shown here is derived from an EMBL/GenBank/DDBJ whole genome shotgun (WGS) entry which is preliminary data.</text>
</comment>
<dbReference type="PROSITE" id="PS50835">
    <property type="entry name" value="IG_LIKE"/>
    <property type="match status" value="1"/>
</dbReference>
<accession>A0ABV9PHP9</accession>
<dbReference type="InterPro" id="IPR013783">
    <property type="entry name" value="Ig-like_fold"/>
</dbReference>
<dbReference type="InterPro" id="IPR025667">
    <property type="entry name" value="SprB_repeat"/>
</dbReference>
<dbReference type="InterPro" id="IPR043504">
    <property type="entry name" value="Peptidase_S1_PA_chymotrypsin"/>
</dbReference>
<dbReference type="NCBIfam" id="TIGR04183">
    <property type="entry name" value="Por_Secre_tail"/>
    <property type="match status" value="1"/>
</dbReference>
<proteinExistence type="predicted"/>
<dbReference type="SMART" id="SM00409">
    <property type="entry name" value="IG"/>
    <property type="match status" value="5"/>
</dbReference>
<feature type="domain" description="Fibronectin type-III" evidence="3">
    <location>
        <begin position="1748"/>
        <end position="1855"/>
    </location>
</feature>
<dbReference type="Gene3D" id="2.60.40.10">
    <property type="entry name" value="Immunoglobulins"/>
    <property type="match status" value="5"/>
</dbReference>
<keyword evidence="5" id="KW-1185">Reference proteome</keyword>